<dbReference type="CDD" id="cd06974">
    <property type="entry name" value="TerD_like"/>
    <property type="match status" value="1"/>
</dbReference>
<dbReference type="GO" id="GO:0046690">
    <property type="term" value="P:response to tellurium ion"/>
    <property type="evidence" value="ECO:0007669"/>
    <property type="project" value="UniProtKB-KW"/>
</dbReference>
<gene>
    <name evidence="3" type="ORF">TPSD3_15500</name>
</gene>
<feature type="domain" description="VWFA" evidence="2">
    <location>
        <begin position="237"/>
        <end position="418"/>
    </location>
</feature>
<protein>
    <recommendedName>
        <fullName evidence="2">VWFA domain-containing protein</fullName>
    </recommendedName>
</protein>
<proteinExistence type="predicted"/>
<dbReference type="InterPro" id="IPR002035">
    <property type="entry name" value="VWF_A"/>
</dbReference>
<dbReference type="InterPro" id="IPR019303">
    <property type="entry name" value="vWA_TerF_C"/>
</dbReference>
<dbReference type="InterPro" id="IPR036465">
    <property type="entry name" value="vWFA_dom_sf"/>
</dbReference>
<comment type="caution">
    <text evidence="3">The sequence shown here is derived from an EMBL/GenBank/DDBJ whole genome shotgun (WGS) entry which is preliminary data.</text>
</comment>
<dbReference type="SUPFAM" id="SSF53300">
    <property type="entry name" value="vWA-like"/>
    <property type="match status" value="1"/>
</dbReference>
<dbReference type="InterPro" id="IPR003325">
    <property type="entry name" value="TerD"/>
</dbReference>
<dbReference type="AlphaFoldDB" id="A0A251X536"/>
<dbReference type="RefSeq" id="WP_086489451.1">
    <property type="nucleotide sequence ID" value="NZ_MSLT01000023.1"/>
</dbReference>
<dbReference type="Pfam" id="PF10138">
    <property type="entry name" value="vWA-TerF-like"/>
    <property type="match status" value="1"/>
</dbReference>
<dbReference type="EMBL" id="MSLT01000023">
    <property type="protein sequence ID" value="OUD12500.1"/>
    <property type="molecule type" value="Genomic_DNA"/>
</dbReference>
<organism evidence="3 4">
    <name type="scientific">Thioflexithrix psekupsensis</name>
    <dbReference type="NCBI Taxonomy" id="1570016"/>
    <lineage>
        <taxon>Bacteria</taxon>
        <taxon>Pseudomonadati</taxon>
        <taxon>Pseudomonadota</taxon>
        <taxon>Gammaproteobacteria</taxon>
        <taxon>Thiotrichales</taxon>
        <taxon>Thioflexithrix</taxon>
    </lineage>
</organism>
<sequence length="435" mass="48437">MREFIRGQKLKLSEITDAQQLRIGISINTANAMVLDISCFAVDVNHQLSDDRYFIFYNQLQSPCGSLVSLGAVGGDQMQFAIDLARLPSFIHKLVFVVTVDGDGVMSQIKNGYLRLLSQEIEQARFRFIGSDFAQEKAIIVAEIYLKEVWRFSAVGQGFNGGLSQLLSHFGGQETPAESLQESQPIIEKKVTPSPVKMAKVASLEKQLNQQAPHLLEVAHTLAVVLEKNQLIHVIAKVALVLDASGSMFAAYRDGTVQATLERMVLTAAYLDDDGQLETWFYALKHQRFPDISVDNVSDYLSKHVNKISWGEIVKGLGGINNEPPVMQEVLDTYRKSDLPVLVIFITDGGICKTKPIKKVLIEASDYPIFWQFIGLAGSNYGVLQDLDNMTGRTVDNSGFFQVDDLKQITDEQLYERLLSKFPQWLKAAKAEGIV</sequence>
<dbReference type="Gene3D" id="2.60.60.30">
    <property type="entry name" value="sav2460 like domains"/>
    <property type="match status" value="1"/>
</dbReference>
<keyword evidence="4" id="KW-1185">Reference proteome</keyword>
<dbReference type="PANTHER" id="PTHR32097:SF3">
    <property type="entry name" value="TELLURITE RESISTANCE PROTEIN"/>
    <property type="match status" value="1"/>
</dbReference>
<evidence type="ECO:0000259" key="2">
    <source>
        <dbReference type="PROSITE" id="PS50234"/>
    </source>
</evidence>
<evidence type="ECO:0000313" key="4">
    <source>
        <dbReference type="Proteomes" id="UP000194798"/>
    </source>
</evidence>
<dbReference type="OrthoDB" id="5756874at2"/>
<dbReference type="PROSITE" id="PS50234">
    <property type="entry name" value="VWFA"/>
    <property type="match status" value="1"/>
</dbReference>
<dbReference type="Pfam" id="PF02342">
    <property type="entry name" value="TerD"/>
    <property type="match status" value="1"/>
</dbReference>
<dbReference type="InterPro" id="IPR051324">
    <property type="entry name" value="Stress/Tellurium_Resist"/>
</dbReference>
<evidence type="ECO:0000313" key="3">
    <source>
        <dbReference type="EMBL" id="OUD12500.1"/>
    </source>
</evidence>
<keyword evidence="1" id="KW-0778">Tellurium resistance</keyword>
<dbReference type="PANTHER" id="PTHR32097">
    <property type="entry name" value="CAMP-BINDING PROTEIN 1-RELATED"/>
    <property type="match status" value="1"/>
</dbReference>
<reference evidence="3 4" key="1">
    <citation type="submission" date="2016-12" db="EMBL/GenBank/DDBJ databases">
        <title>Thioflexothrix psekupsii D3 genome sequencing and assembly.</title>
        <authorList>
            <person name="Fomenkov A."/>
            <person name="Vincze T."/>
            <person name="Grabovich M."/>
            <person name="Anton B.P."/>
            <person name="Dubinina G."/>
            <person name="Orlova M."/>
            <person name="Belousova E."/>
            <person name="Roberts R.J."/>
        </authorList>
    </citation>
    <scope>NUCLEOTIDE SEQUENCE [LARGE SCALE GENOMIC DNA]</scope>
    <source>
        <strain evidence="3">D3</strain>
    </source>
</reference>
<accession>A0A251X536</accession>
<name>A0A251X536_9GAMM</name>
<dbReference type="Proteomes" id="UP000194798">
    <property type="component" value="Unassembled WGS sequence"/>
</dbReference>
<evidence type="ECO:0000256" key="1">
    <source>
        <dbReference type="ARBA" id="ARBA00022686"/>
    </source>
</evidence>